<sequence length="124" mass="14083">MAQTEARVFTFGRNDDEIKSQRMPIVAPGWTRLTSKHWDLRHSPNVPHFDDGVPELPAGVPADHPQAKEYYAYVEKVAPFYPSALALYLLRSLKQSVGDDAEFAKFKGLVEEALKEGDFELEQY</sequence>
<dbReference type="AlphaFoldDB" id="K2SJF8"/>
<proteinExistence type="predicted"/>
<protein>
    <submittedName>
        <fullName evidence="1">Uncharacterized protein</fullName>
    </submittedName>
</protein>
<organism evidence="1 2">
    <name type="scientific">Macrophomina phaseolina (strain MS6)</name>
    <name type="common">Charcoal rot fungus</name>
    <dbReference type="NCBI Taxonomy" id="1126212"/>
    <lineage>
        <taxon>Eukaryota</taxon>
        <taxon>Fungi</taxon>
        <taxon>Dikarya</taxon>
        <taxon>Ascomycota</taxon>
        <taxon>Pezizomycotina</taxon>
        <taxon>Dothideomycetes</taxon>
        <taxon>Dothideomycetes incertae sedis</taxon>
        <taxon>Botryosphaeriales</taxon>
        <taxon>Botryosphaeriaceae</taxon>
        <taxon>Macrophomina</taxon>
    </lineage>
</organism>
<evidence type="ECO:0000313" key="1">
    <source>
        <dbReference type="EMBL" id="EKG22529.1"/>
    </source>
</evidence>
<name>K2SJF8_MACPH</name>
<dbReference type="Proteomes" id="UP000007129">
    <property type="component" value="Unassembled WGS sequence"/>
</dbReference>
<dbReference type="EMBL" id="AHHD01000007">
    <property type="protein sequence ID" value="EKG22529.1"/>
    <property type="molecule type" value="Genomic_DNA"/>
</dbReference>
<accession>K2SJF8</accession>
<comment type="caution">
    <text evidence="1">The sequence shown here is derived from an EMBL/GenBank/DDBJ whole genome shotgun (WGS) entry which is preliminary data.</text>
</comment>
<gene>
    <name evidence="1" type="ORF">MPH_00102</name>
</gene>
<reference evidence="1 2" key="1">
    <citation type="journal article" date="2012" name="BMC Genomics">
        <title>Tools to kill: Genome of one of the most destructive plant pathogenic fungi Macrophomina phaseolina.</title>
        <authorList>
            <person name="Islam M.S."/>
            <person name="Haque M.S."/>
            <person name="Islam M.M."/>
            <person name="Emdad E.M."/>
            <person name="Halim A."/>
            <person name="Hossen Q.M.M."/>
            <person name="Hossain M.Z."/>
            <person name="Ahmed B."/>
            <person name="Rahim S."/>
            <person name="Rahman M.S."/>
            <person name="Alam M.M."/>
            <person name="Hou S."/>
            <person name="Wan X."/>
            <person name="Saito J.A."/>
            <person name="Alam M."/>
        </authorList>
    </citation>
    <scope>NUCLEOTIDE SEQUENCE [LARGE SCALE GENOMIC DNA]</scope>
    <source>
        <strain evidence="1 2">MS6</strain>
    </source>
</reference>
<dbReference type="InParanoid" id="K2SJF8"/>
<evidence type="ECO:0000313" key="2">
    <source>
        <dbReference type="Proteomes" id="UP000007129"/>
    </source>
</evidence>
<dbReference type="OrthoDB" id="10345980at2759"/>
<dbReference type="HOGENOM" id="CLU_2004347_0_0_1"/>
<dbReference type="VEuPathDB" id="FungiDB:MPH_00102"/>